<dbReference type="PROSITE" id="PS51201">
    <property type="entry name" value="RCK_N"/>
    <property type="match status" value="1"/>
</dbReference>
<evidence type="ECO:0000256" key="13">
    <source>
        <dbReference type="SAM" id="Phobius"/>
    </source>
</evidence>
<evidence type="ECO:0000313" key="16">
    <source>
        <dbReference type="Proteomes" id="UP000217289"/>
    </source>
</evidence>
<evidence type="ECO:0000256" key="6">
    <source>
        <dbReference type="ARBA" id="ARBA00022519"/>
    </source>
</evidence>
<dbReference type="Pfam" id="PF00999">
    <property type="entry name" value="Na_H_Exchanger"/>
    <property type="match status" value="1"/>
</dbReference>
<dbReference type="KEGG" id="mbd:MEBOL_002616"/>
<dbReference type="RefSeq" id="WP_095977775.1">
    <property type="nucleotide sequence ID" value="NZ_CP022163.1"/>
</dbReference>
<proteinExistence type="inferred from homology"/>
<dbReference type="Pfam" id="PF02254">
    <property type="entry name" value="TrkA_N"/>
    <property type="match status" value="1"/>
</dbReference>
<evidence type="ECO:0000256" key="5">
    <source>
        <dbReference type="ARBA" id="ARBA00022475"/>
    </source>
</evidence>
<gene>
    <name evidence="15" type="ORF">MEBOL_002616</name>
</gene>
<feature type="transmembrane region" description="Helical" evidence="13">
    <location>
        <begin position="114"/>
        <end position="133"/>
    </location>
</feature>
<dbReference type="Gene3D" id="3.40.50.720">
    <property type="entry name" value="NAD(P)-binding Rossmann-like Domain"/>
    <property type="match status" value="1"/>
</dbReference>
<feature type="transmembrane region" description="Helical" evidence="13">
    <location>
        <begin position="222"/>
        <end position="249"/>
    </location>
</feature>
<evidence type="ECO:0000256" key="1">
    <source>
        <dbReference type="ARBA" id="ARBA00004429"/>
    </source>
</evidence>
<dbReference type="PANTHER" id="PTHR46157:SF4">
    <property type="entry name" value="K(+) EFFLUX ANTIPORTER 3, CHLOROPLASTIC"/>
    <property type="match status" value="1"/>
</dbReference>
<evidence type="ECO:0000256" key="3">
    <source>
        <dbReference type="ARBA" id="ARBA00022448"/>
    </source>
</evidence>
<feature type="transmembrane region" description="Helical" evidence="13">
    <location>
        <begin position="269"/>
        <end position="287"/>
    </location>
</feature>
<keyword evidence="4" id="KW-0050">Antiport</keyword>
<dbReference type="Proteomes" id="UP000217289">
    <property type="component" value="Chromosome"/>
</dbReference>
<feature type="transmembrane region" description="Helical" evidence="13">
    <location>
        <begin position="6"/>
        <end position="22"/>
    </location>
</feature>
<dbReference type="InterPro" id="IPR006153">
    <property type="entry name" value="Cation/H_exchanger_TM"/>
</dbReference>
<evidence type="ECO:0000256" key="9">
    <source>
        <dbReference type="ARBA" id="ARBA00022958"/>
    </source>
</evidence>
<feature type="transmembrane region" description="Helical" evidence="13">
    <location>
        <begin position="145"/>
        <end position="168"/>
    </location>
</feature>
<evidence type="ECO:0000256" key="4">
    <source>
        <dbReference type="ARBA" id="ARBA00022449"/>
    </source>
</evidence>
<dbReference type="InterPro" id="IPR038770">
    <property type="entry name" value="Na+/solute_symporter_sf"/>
</dbReference>
<dbReference type="GO" id="GO:0015297">
    <property type="term" value="F:antiporter activity"/>
    <property type="evidence" value="ECO:0007669"/>
    <property type="project" value="UniProtKB-KW"/>
</dbReference>
<organism evidence="15 16">
    <name type="scientific">Melittangium boletus DSM 14713</name>
    <dbReference type="NCBI Taxonomy" id="1294270"/>
    <lineage>
        <taxon>Bacteria</taxon>
        <taxon>Pseudomonadati</taxon>
        <taxon>Myxococcota</taxon>
        <taxon>Myxococcia</taxon>
        <taxon>Myxococcales</taxon>
        <taxon>Cystobacterineae</taxon>
        <taxon>Archangiaceae</taxon>
        <taxon>Melittangium</taxon>
    </lineage>
</organism>
<keyword evidence="10 13" id="KW-1133">Transmembrane helix</keyword>
<keyword evidence="7" id="KW-0633">Potassium transport</keyword>
<dbReference type="InterPro" id="IPR004771">
    <property type="entry name" value="K/H_exchanger"/>
</dbReference>
<name>A0A250IDG7_9BACT</name>
<feature type="domain" description="RCK N-terminal" evidence="14">
    <location>
        <begin position="399"/>
        <end position="517"/>
    </location>
</feature>
<accession>A0A250IDG7</accession>
<dbReference type="AlphaFoldDB" id="A0A250IDG7"/>
<dbReference type="InterPro" id="IPR036291">
    <property type="entry name" value="NAD(P)-bd_dom_sf"/>
</dbReference>
<dbReference type="PANTHER" id="PTHR46157">
    <property type="entry name" value="K(+) EFFLUX ANTIPORTER 3, CHLOROPLASTIC"/>
    <property type="match status" value="1"/>
</dbReference>
<feature type="transmembrane region" description="Helical" evidence="13">
    <location>
        <begin position="84"/>
        <end position="108"/>
    </location>
</feature>
<dbReference type="FunFam" id="3.40.50.720:FF:000036">
    <property type="entry name" value="Glutathione-regulated potassium-efflux system protein KefB"/>
    <property type="match status" value="1"/>
</dbReference>
<evidence type="ECO:0000256" key="11">
    <source>
        <dbReference type="ARBA" id="ARBA00023065"/>
    </source>
</evidence>
<keyword evidence="12 13" id="KW-0472">Membrane</keyword>
<feature type="transmembrane region" description="Helical" evidence="13">
    <location>
        <begin position="323"/>
        <end position="345"/>
    </location>
</feature>
<dbReference type="NCBIfam" id="TIGR00932">
    <property type="entry name" value="2a37"/>
    <property type="match status" value="1"/>
</dbReference>
<feature type="transmembrane region" description="Helical" evidence="13">
    <location>
        <begin position="357"/>
        <end position="376"/>
    </location>
</feature>
<comment type="similarity">
    <text evidence="2">Belongs to the monovalent cation:proton antiporter 2 (CPA2) transporter (TC 2.A.37) family.</text>
</comment>
<keyword evidence="6" id="KW-0997">Cell inner membrane</keyword>
<dbReference type="InterPro" id="IPR003148">
    <property type="entry name" value="RCK_N"/>
</dbReference>
<keyword evidence="5" id="KW-1003">Cell membrane</keyword>
<dbReference type="Gene3D" id="1.20.1530.20">
    <property type="match status" value="1"/>
</dbReference>
<dbReference type="GO" id="GO:1902600">
    <property type="term" value="P:proton transmembrane transport"/>
    <property type="evidence" value="ECO:0007669"/>
    <property type="project" value="InterPro"/>
</dbReference>
<feature type="transmembrane region" description="Helical" evidence="13">
    <location>
        <begin position="29"/>
        <end position="47"/>
    </location>
</feature>
<feature type="transmembrane region" description="Helical" evidence="13">
    <location>
        <begin position="180"/>
        <end position="201"/>
    </location>
</feature>
<feature type="transmembrane region" description="Helical" evidence="13">
    <location>
        <begin position="294"/>
        <end position="317"/>
    </location>
</feature>
<comment type="subcellular location">
    <subcellularLocation>
        <location evidence="1">Cell inner membrane</location>
        <topology evidence="1">Multi-pass membrane protein</topology>
    </subcellularLocation>
</comment>
<keyword evidence="8 13" id="KW-0812">Transmembrane</keyword>
<reference evidence="15 16" key="1">
    <citation type="submission" date="2017-06" db="EMBL/GenBank/DDBJ databases">
        <authorList>
            <person name="Kim H.J."/>
            <person name="Triplett B.A."/>
        </authorList>
    </citation>
    <scope>NUCLEOTIDE SEQUENCE [LARGE SCALE GENOMIC DNA]</scope>
    <source>
        <strain evidence="15 16">DSM 14713</strain>
    </source>
</reference>
<evidence type="ECO:0000256" key="2">
    <source>
        <dbReference type="ARBA" id="ARBA00005551"/>
    </source>
</evidence>
<evidence type="ECO:0000313" key="15">
    <source>
        <dbReference type="EMBL" id="ATB29167.1"/>
    </source>
</evidence>
<evidence type="ECO:0000256" key="7">
    <source>
        <dbReference type="ARBA" id="ARBA00022538"/>
    </source>
</evidence>
<dbReference type="FunFam" id="1.20.1530.20:FF:000001">
    <property type="entry name" value="Glutathione-regulated potassium-efflux system protein KefB"/>
    <property type="match status" value="1"/>
</dbReference>
<dbReference type="GO" id="GO:0006813">
    <property type="term" value="P:potassium ion transport"/>
    <property type="evidence" value="ECO:0007669"/>
    <property type="project" value="UniProtKB-KW"/>
</dbReference>
<dbReference type="OrthoDB" id="9781411at2"/>
<sequence length="594" mass="64409">MSFLHEALIFLTAAVVSVPIFKRLGLGSVLGYLVAGVVIGPWGVKLITDVENILHFSELGVVLLLFLIGLELRPSRLWELRRTVFGLGGAQVLGTGVLLAGVGVALGLPMATAIIAGLGLSLSSTAFALQLLTEKNELTTEHGQAAFGILLFQDLAVIPLLALLPFLGEPLAEATSHSDWSSAVRVVGVLAAVVIGGRYVLRPVLRSVASLHSQELFTATALLVVVGTALLMAQVGLSMALGAFLAGVLLADSEYRHELEADIEPFKGLLLGLFFIAVGMSVNLGLLASGPVRVGLMVLGLVLIKALVLFGLGFRVFKSQEPSLSLAVSISQGGEFAFVLFGLAVGFRVMERELSELLVVVVSMSMAVTPLLFAFYDKAIRPRLRRSEKKRAFDVSPEEDHPVIIAGLGRVGQVVARLLRARRIGFTALDINAEHIQFINKFGNTHVYYGDASRLDLLRAARVDKARVFVLAIDDVEASVRTAETVRQHFPHVTVFARARNRQHAYRLLSLGVTHIMRETFAGSLELTGDVLQALGLTFSESKSSVERFRQHDEELLLSTYKHQGDVEKLAQMALQARKELEELFDKDAREKSL</sequence>
<keyword evidence="16" id="KW-1185">Reference proteome</keyword>
<keyword evidence="9" id="KW-0630">Potassium</keyword>
<keyword evidence="3" id="KW-0813">Transport</keyword>
<evidence type="ECO:0000259" key="14">
    <source>
        <dbReference type="PROSITE" id="PS51201"/>
    </source>
</evidence>
<dbReference type="GO" id="GO:0008324">
    <property type="term" value="F:monoatomic cation transmembrane transporter activity"/>
    <property type="evidence" value="ECO:0007669"/>
    <property type="project" value="InterPro"/>
</dbReference>
<dbReference type="SUPFAM" id="SSF51735">
    <property type="entry name" value="NAD(P)-binding Rossmann-fold domains"/>
    <property type="match status" value="1"/>
</dbReference>
<keyword evidence="11" id="KW-0406">Ion transport</keyword>
<evidence type="ECO:0000256" key="10">
    <source>
        <dbReference type="ARBA" id="ARBA00022989"/>
    </source>
</evidence>
<protein>
    <submittedName>
        <fullName evidence="15">Glutathione-regulated potassium-efflux system protein KefB</fullName>
    </submittedName>
</protein>
<dbReference type="EMBL" id="CP022163">
    <property type="protein sequence ID" value="ATB29167.1"/>
    <property type="molecule type" value="Genomic_DNA"/>
</dbReference>
<feature type="transmembrane region" description="Helical" evidence="13">
    <location>
        <begin position="53"/>
        <end position="72"/>
    </location>
</feature>
<evidence type="ECO:0000256" key="12">
    <source>
        <dbReference type="ARBA" id="ARBA00023136"/>
    </source>
</evidence>
<dbReference type="GO" id="GO:0005886">
    <property type="term" value="C:plasma membrane"/>
    <property type="evidence" value="ECO:0007669"/>
    <property type="project" value="UniProtKB-SubCell"/>
</dbReference>
<evidence type="ECO:0000256" key="8">
    <source>
        <dbReference type="ARBA" id="ARBA00022692"/>
    </source>
</evidence>